<name>A0A426YXQ4_ENSVE</name>
<proteinExistence type="predicted"/>
<dbReference type="Proteomes" id="UP000287651">
    <property type="component" value="Unassembled WGS sequence"/>
</dbReference>
<gene>
    <name evidence="1" type="ORF">B296_00034938</name>
</gene>
<reference evidence="1 2" key="1">
    <citation type="journal article" date="2014" name="Agronomy (Basel)">
        <title>A Draft Genome Sequence for Ensete ventricosum, the Drought-Tolerant Tree Against Hunger.</title>
        <authorList>
            <person name="Harrison J."/>
            <person name="Moore K.A."/>
            <person name="Paszkiewicz K."/>
            <person name="Jones T."/>
            <person name="Grant M."/>
            <person name="Ambacheew D."/>
            <person name="Muzemil S."/>
            <person name="Studholme D.J."/>
        </authorList>
    </citation>
    <scope>NUCLEOTIDE SEQUENCE [LARGE SCALE GENOMIC DNA]</scope>
</reference>
<comment type="caution">
    <text evidence="1">The sequence shown here is derived from an EMBL/GenBank/DDBJ whole genome shotgun (WGS) entry which is preliminary data.</text>
</comment>
<accession>A0A426YXQ4</accession>
<organism evidence="1 2">
    <name type="scientific">Ensete ventricosum</name>
    <name type="common">Abyssinian banana</name>
    <name type="synonym">Musa ensete</name>
    <dbReference type="NCBI Taxonomy" id="4639"/>
    <lineage>
        <taxon>Eukaryota</taxon>
        <taxon>Viridiplantae</taxon>
        <taxon>Streptophyta</taxon>
        <taxon>Embryophyta</taxon>
        <taxon>Tracheophyta</taxon>
        <taxon>Spermatophyta</taxon>
        <taxon>Magnoliopsida</taxon>
        <taxon>Liliopsida</taxon>
        <taxon>Zingiberales</taxon>
        <taxon>Musaceae</taxon>
        <taxon>Ensete</taxon>
    </lineage>
</organism>
<dbReference type="EMBL" id="AMZH03009593">
    <property type="protein sequence ID" value="RRT56509.1"/>
    <property type="molecule type" value="Genomic_DNA"/>
</dbReference>
<evidence type="ECO:0000313" key="2">
    <source>
        <dbReference type="Proteomes" id="UP000287651"/>
    </source>
</evidence>
<dbReference type="AlphaFoldDB" id="A0A426YXQ4"/>
<evidence type="ECO:0000313" key="1">
    <source>
        <dbReference type="EMBL" id="RRT56509.1"/>
    </source>
</evidence>
<sequence>MLGGRCYVWICSPVTMDFRRVQFDQVAKVLCYCMVERESRRYGVLKSKYDRHFDVHMMTKGRASLGTRLTCSFCDAARARPRASRYGPPKPCVHFVEWDPTSDPTTRTVEDSCAGARFSLGRVSIIIRESRKPSVAVIGSASSSTVGWIGAVHER</sequence>
<protein>
    <submittedName>
        <fullName evidence="1">Uncharacterized protein</fullName>
    </submittedName>
</protein>